<name>A0A7K1T1E2_9SPHI</name>
<keyword evidence="1" id="KW-0812">Transmembrane</keyword>
<evidence type="ECO:0000256" key="1">
    <source>
        <dbReference type="SAM" id="Phobius"/>
    </source>
</evidence>
<dbReference type="AlphaFoldDB" id="A0A7K1T1E2"/>
<accession>A0A7K1T1E2</accession>
<evidence type="ECO:0000313" key="3">
    <source>
        <dbReference type="Proteomes" id="UP000462014"/>
    </source>
</evidence>
<protein>
    <submittedName>
        <fullName evidence="2">Uncharacterized protein</fullName>
    </submittedName>
</protein>
<keyword evidence="1" id="KW-0472">Membrane</keyword>
<keyword evidence="3" id="KW-1185">Reference proteome</keyword>
<keyword evidence="1" id="KW-1133">Transmembrane helix</keyword>
<feature type="transmembrane region" description="Helical" evidence="1">
    <location>
        <begin position="138"/>
        <end position="154"/>
    </location>
</feature>
<gene>
    <name evidence="2" type="ORF">GO621_17735</name>
</gene>
<evidence type="ECO:0000313" key="2">
    <source>
        <dbReference type="EMBL" id="MVN23369.1"/>
    </source>
</evidence>
<sequence length="164" mass="18527">MENTTNDYSHIIGWGFDADPTNEPTHPMKKYTGDDHKRLNYERSVQQPLTVEILHSNERPNITAVFGTSTPPSGLSGSIRRYAFKHSENEYLHWLPLLLADRVNVVEGIVDDLKRGHIPNIFAEKGWKAKWKHNPKGLALKVATGVALTALVFFRPKKSKAKKA</sequence>
<dbReference type="EMBL" id="WPIK01000023">
    <property type="protein sequence ID" value="MVN23369.1"/>
    <property type="molecule type" value="Genomic_DNA"/>
</dbReference>
<organism evidence="2 3">
    <name type="scientific">Mucilaginibacter arboris</name>
    <dbReference type="NCBI Taxonomy" id="2682090"/>
    <lineage>
        <taxon>Bacteria</taxon>
        <taxon>Pseudomonadati</taxon>
        <taxon>Bacteroidota</taxon>
        <taxon>Sphingobacteriia</taxon>
        <taxon>Sphingobacteriales</taxon>
        <taxon>Sphingobacteriaceae</taxon>
        <taxon>Mucilaginibacter</taxon>
    </lineage>
</organism>
<dbReference type="RefSeq" id="WP_157569526.1">
    <property type="nucleotide sequence ID" value="NZ_WPIK01000023.1"/>
</dbReference>
<reference evidence="2 3" key="1">
    <citation type="submission" date="2019-12" db="EMBL/GenBank/DDBJ databases">
        <title>Mucilaginibacter sp. HMF7410 genome sequencing and assembly.</title>
        <authorList>
            <person name="Kang H."/>
            <person name="Cha I."/>
            <person name="Kim H."/>
            <person name="Joh K."/>
        </authorList>
    </citation>
    <scope>NUCLEOTIDE SEQUENCE [LARGE SCALE GENOMIC DNA]</scope>
    <source>
        <strain evidence="2 3">HMF7410</strain>
    </source>
</reference>
<proteinExistence type="predicted"/>
<comment type="caution">
    <text evidence="2">The sequence shown here is derived from an EMBL/GenBank/DDBJ whole genome shotgun (WGS) entry which is preliminary data.</text>
</comment>
<dbReference type="Proteomes" id="UP000462014">
    <property type="component" value="Unassembled WGS sequence"/>
</dbReference>